<keyword evidence="3" id="KW-1185">Reference proteome</keyword>
<keyword evidence="1" id="KW-1133">Transmembrane helix</keyword>
<keyword evidence="1" id="KW-0812">Transmembrane</keyword>
<comment type="caution">
    <text evidence="2">The sequence shown here is derived from an EMBL/GenBank/DDBJ whole genome shotgun (WGS) entry which is preliminary data.</text>
</comment>
<dbReference type="AlphaFoldDB" id="A0A2P5D8K6"/>
<feature type="transmembrane region" description="Helical" evidence="1">
    <location>
        <begin position="60"/>
        <end position="81"/>
    </location>
</feature>
<name>A0A2P5D8K6_PARAD</name>
<organism evidence="2 3">
    <name type="scientific">Parasponia andersonii</name>
    <name type="common">Sponia andersonii</name>
    <dbReference type="NCBI Taxonomy" id="3476"/>
    <lineage>
        <taxon>Eukaryota</taxon>
        <taxon>Viridiplantae</taxon>
        <taxon>Streptophyta</taxon>
        <taxon>Embryophyta</taxon>
        <taxon>Tracheophyta</taxon>
        <taxon>Spermatophyta</taxon>
        <taxon>Magnoliopsida</taxon>
        <taxon>eudicotyledons</taxon>
        <taxon>Gunneridae</taxon>
        <taxon>Pentapetalae</taxon>
        <taxon>rosids</taxon>
        <taxon>fabids</taxon>
        <taxon>Rosales</taxon>
        <taxon>Cannabaceae</taxon>
        <taxon>Parasponia</taxon>
    </lineage>
</organism>
<feature type="transmembrane region" description="Helical" evidence="1">
    <location>
        <begin position="20"/>
        <end position="39"/>
    </location>
</feature>
<reference evidence="3" key="1">
    <citation type="submission" date="2016-06" db="EMBL/GenBank/DDBJ databases">
        <title>Parallel loss of symbiosis genes in relatives of nitrogen-fixing non-legume Parasponia.</title>
        <authorList>
            <person name="Van Velzen R."/>
            <person name="Holmer R."/>
            <person name="Bu F."/>
            <person name="Rutten L."/>
            <person name="Van Zeijl A."/>
            <person name="Liu W."/>
            <person name="Santuari L."/>
            <person name="Cao Q."/>
            <person name="Sharma T."/>
            <person name="Shen D."/>
            <person name="Roswanjaya Y."/>
            <person name="Wardhani T."/>
            <person name="Kalhor M.S."/>
            <person name="Jansen J."/>
            <person name="Van den Hoogen J."/>
            <person name="Gungor B."/>
            <person name="Hartog M."/>
            <person name="Hontelez J."/>
            <person name="Verver J."/>
            <person name="Yang W.-C."/>
            <person name="Schijlen E."/>
            <person name="Repin R."/>
            <person name="Schilthuizen M."/>
            <person name="Schranz E."/>
            <person name="Heidstra R."/>
            <person name="Miyata K."/>
            <person name="Fedorova E."/>
            <person name="Kohlen W."/>
            <person name="Bisseling T."/>
            <person name="Smit S."/>
            <person name="Geurts R."/>
        </authorList>
    </citation>
    <scope>NUCLEOTIDE SEQUENCE [LARGE SCALE GENOMIC DNA]</scope>
    <source>
        <strain evidence="3">cv. WU1-14</strain>
    </source>
</reference>
<evidence type="ECO:0000313" key="2">
    <source>
        <dbReference type="EMBL" id="PON69653.1"/>
    </source>
</evidence>
<dbReference type="EMBL" id="JXTB01000055">
    <property type="protein sequence ID" value="PON69653.1"/>
    <property type="molecule type" value="Genomic_DNA"/>
</dbReference>
<evidence type="ECO:0000313" key="3">
    <source>
        <dbReference type="Proteomes" id="UP000237105"/>
    </source>
</evidence>
<evidence type="ECO:0000256" key="1">
    <source>
        <dbReference type="SAM" id="Phobius"/>
    </source>
</evidence>
<dbReference type="Proteomes" id="UP000237105">
    <property type="component" value="Unassembled WGS sequence"/>
</dbReference>
<gene>
    <name evidence="2" type="ORF">PanWU01x14_087760</name>
</gene>
<proteinExistence type="predicted"/>
<keyword evidence="1" id="KW-0472">Membrane</keyword>
<accession>A0A2P5D8K6</accession>
<sequence length="82" mass="9751">MILLFIRDPNFSPRQLKLGVTIYLLPVSLLRILFFYINKNNSYNFILRLKNKITYSLPKVIVLLPTFLYFGMEKFLIILPIL</sequence>
<protein>
    <submittedName>
        <fullName evidence="2">Uncharacterized protein</fullName>
    </submittedName>
</protein>